<comment type="caution">
    <text evidence="7">The sequence shown here is derived from an EMBL/GenBank/DDBJ whole genome shotgun (WGS) entry which is preliminary data.</text>
</comment>
<dbReference type="EMBL" id="JAHWXQ010000001">
    <property type="protein sequence ID" value="MBW3364247.1"/>
    <property type="molecule type" value="Genomic_DNA"/>
</dbReference>
<proteinExistence type="inferred from homology"/>
<dbReference type="Gene3D" id="2.40.50.100">
    <property type="match status" value="1"/>
</dbReference>
<comment type="similarity">
    <text evidence="1">Belongs to the membrane fusion protein (MFP) (TC 8.A.1) family.</text>
</comment>
<feature type="coiled-coil region" evidence="2">
    <location>
        <begin position="125"/>
        <end position="190"/>
    </location>
</feature>
<dbReference type="Gene3D" id="1.10.287.470">
    <property type="entry name" value="Helix hairpin bin"/>
    <property type="match status" value="1"/>
</dbReference>
<dbReference type="Pfam" id="PF25954">
    <property type="entry name" value="Beta-barrel_RND_2"/>
    <property type="match status" value="1"/>
</dbReference>
<dbReference type="InterPro" id="IPR058637">
    <property type="entry name" value="YknX-like_C"/>
</dbReference>
<feature type="domain" description="CusB-like beta-barrel" evidence="4">
    <location>
        <begin position="225"/>
        <end position="297"/>
    </location>
</feature>
<dbReference type="InterPro" id="IPR058792">
    <property type="entry name" value="Beta-barrel_RND_2"/>
</dbReference>
<keyword evidence="8" id="KW-1185">Reference proteome</keyword>
<dbReference type="Gene3D" id="2.40.30.170">
    <property type="match status" value="1"/>
</dbReference>
<dbReference type="InterPro" id="IPR058647">
    <property type="entry name" value="BSH_CzcB-like"/>
</dbReference>
<evidence type="ECO:0000259" key="3">
    <source>
        <dbReference type="Pfam" id="PF25893"/>
    </source>
</evidence>
<dbReference type="SUPFAM" id="SSF111369">
    <property type="entry name" value="HlyD-like secretion proteins"/>
    <property type="match status" value="1"/>
</dbReference>
<evidence type="ECO:0000259" key="6">
    <source>
        <dbReference type="Pfam" id="PF25989"/>
    </source>
</evidence>
<feature type="domain" description="CzcB-like barrel-sandwich hybrid" evidence="5">
    <location>
        <begin position="94"/>
        <end position="217"/>
    </location>
</feature>
<evidence type="ECO:0000256" key="1">
    <source>
        <dbReference type="ARBA" id="ARBA00009477"/>
    </source>
</evidence>
<keyword evidence="2" id="KW-0175">Coiled coil</keyword>
<accession>A0ABS6X8K6</accession>
<dbReference type="PANTHER" id="PTHR30469:SF15">
    <property type="entry name" value="HLYD FAMILY OF SECRETION PROTEINS"/>
    <property type="match status" value="1"/>
</dbReference>
<name>A0ABS6X8K6_9BACT</name>
<evidence type="ECO:0000256" key="2">
    <source>
        <dbReference type="SAM" id="Coils"/>
    </source>
</evidence>
<evidence type="ECO:0000313" key="8">
    <source>
        <dbReference type="Proteomes" id="UP000774935"/>
    </source>
</evidence>
<gene>
    <name evidence="7" type="ORF">KYK27_04285</name>
</gene>
<feature type="domain" description="CzcB-like alpha-helical hairpin" evidence="3">
    <location>
        <begin position="130"/>
        <end position="183"/>
    </location>
</feature>
<protein>
    <submittedName>
        <fullName evidence="7">Efflux RND transporter periplasmic adaptor subunit</fullName>
    </submittedName>
</protein>
<dbReference type="InterPro" id="IPR058648">
    <property type="entry name" value="HH_CzcB-like"/>
</dbReference>
<organism evidence="7 8">
    <name type="scientific">Pontibacter populi</name>
    <dbReference type="NCBI Taxonomy" id="890055"/>
    <lineage>
        <taxon>Bacteria</taxon>
        <taxon>Pseudomonadati</taxon>
        <taxon>Bacteroidota</taxon>
        <taxon>Cytophagia</taxon>
        <taxon>Cytophagales</taxon>
        <taxon>Hymenobacteraceae</taxon>
        <taxon>Pontibacter</taxon>
    </lineage>
</organism>
<dbReference type="Gene3D" id="2.40.420.20">
    <property type="match status" value="1"/>
</dbReference>
<reference evidence="7 8" key="1">
    <citation type="submission" date="2021-07" db="EMBL/GenBank/DDBJ databases">
        <authorList>
            <person name="Kim M.K."/>
        </authorList>
    </citation>
    <scope>NUCLEOTIDE SEQUENCE [LARGE SCALE GENOMIC DNA]</scope>
    <source>
        <strain evidence="7 8">HLY7-15</strain>
    </source>
</reference>
<feature type="domain" description="YknX-like C-terminal permuted SH3-like" evidence="6">
    <location>
        <begin position="305"/>
        <end position="374"/>
    </location>
</feature>
<evidence type="ECO:0000259" key="5">
    <source>
        <dbReference type="Pfam" id="PF25973"/>
    </source>
</evidence>
<sequence length="387" mass="42216">MTRIIGIATIALILGLTACGGSGTDKEAQLAELREQQATIEKQIADLEVQLKAEGKKVNKPQKTVPVSVATVQLDTFNHYLEMQGKVAFDQDVLVSARVPGVLTSVRVQPGDRVSKGQTMATIDAQVLEQNLAELRTRLDLARIAYEKQKNLWDQKIGTEMQFLTAKNNKEALERNLAALQQQRDQFNVKAPVSGVVDEVIPNTGEAVAPGVGIIRVVNIAGGKIVAEVSEAYLTHISKGDKAIVYFPDLDKEVVTTVDVVGKFINPTSRTFTVELKLKDARAVELRPNLVAVVRIQDYNNDNTIVVPVNLVQKDEKSEYVYVAKKEGNGYVAAKREIKTGQTYQGKTEVLSGLATNDQIITAGYQSLNEGQPVVFEQTAGSSLSQK</sequence>
<dbReference type="PANTHER" id="PTHR30469">
    <property type="entry name" value="MULTIDRUG RESISTANCE PROTEIN MDTA"/>
    <property type="match status" value="1"/>
</dbReference>
<evidence type="ECO:0000313" key="7">
    <source>
        <dbReference type="EMBL" id="MBW3364247.1"/>
    </source>
</evidence>
<dbReference type="InterPro" id="IPR006143">
    <property type="entry name" value="RND_pump_MFP"/>
</dbReference>
<dbReference type="Pfam" id="PF25973">
    <property type="entry name" value="BSH_CzcB"/>
    <property type="match status" value="1"/>
</dbReference>
<dbReference type="Pfam" id="PF25893">
    <property type="entry name" value="HH_CzcB"/>
    <property type="match status" value="1"/>
</dbReference>
<dbReference type="Pfam" id="PF25989">
    <property type="entry name" value="YknX_C"/>
    <property type="match status" value="1"/>
</dbReference>
<dbReference type="PROSITE" id="PS51257">
    <property type="entry name" value="PROKAR_LIPOPROTEIN"/>
    <property type="match status" value="1"/>
</dbReference>
<dbReference type="Proteomes" id="UP000774935">
    <property type="component" value="Unassembled WGS sequence"/>
</dbReference>
<evidence type="ECO:0000259" key="4">
    <source>
        <dbReference type="Pfam" id="PF25954"/>
    </source>
</evidence>
<dbReference type="NCBIfam" id="TIGR01730">
    <property type="entry name" value="RND_mfp"/>
    <property type="match status" value="1"/>
</dbReference>